<comment type="caution">
    <text evidence="2">The sequence shown here is derived from an EMBL/GenBank/DDBJ whole genome shotgun (WGS) entry which is preliminary data.</text>
</comment>
<sequence>MLFKTIIVLLFIGVVASLFGGLNFLVKDLGSSKKRLLKLLWLRVIFATLLLLTIFIGSYTGHLTSSAPWDKKLHPENTVAPIN</sequence>
<dbReference type="Pfam" id="PF11137">
    <property type="entry name" value="DUF2909"/>
    <property type="match status" value="1"/>
</dbReference>
<accession>A0A520LJJ5</accession>
<evidence type="ECO:0000313" key="2">
    <source>
        <dbReference type="EMBL" id="RZO02535.1"/>
    </source>
</evidence>
<proteinExistence type="predicted"/>
<keyword evidence="1" id="KW-0472">Membrane</keyword>
<evidence type="ECO:0000313" key="3">
    <source>
        <dbReference type="Proteomes" id="UP000318148"/>
    </source>
</evidence>
<dbReference type="AlphaFoldDB" id="A0A520LJJ5"/>
<feature type="transmembrane region" description="Helical" evidence="1">
    <location>
        <begin position="6"/>
        <end position="26"/>
    </location>
</feature>
<keyword evidence="1" id="KW-0812">Transmembrane</keyword>
<name>A0A520LJJ5_9GAMM</name>
<dbReference type="Proteomes" id="UP000318148">
    <property type="component" value="Unassembled WGS sequence"/>
</dbReference>
<reference evidence="2 3" key="1">
    <citation type="submission" date="2019-02" db="EMBL/GenBank/DDBJ databases">
        <title>Prokaryotic population dynamics and viral predation in marine succession experiment using metagenomics: the confinement effect.</title>
        <authorList>
            <person name="Haro-Moreno J.M."/>
            <person name="Rodriguez-Valera F."/>
            <person name="Lopez-Perez M."/>
        </authorList>
    </citation>
    <scope>NUCLEOTIDE SEQUENCE [LARGE SCALE GENOMIC DNA]</scope>
    <source>
        <strain evidence="2">MED-G169</strain>
    </source>
</reference>
<gene>
    <name evidence="2" type="ORF">EVB02_04525</name>
</gene>
<keyword evidence="1" id="KW-1133">Transmembrane helix</keyword>
<protein>
    <submittedName>
        <fullName evidence="2">DUF2909 domain-containing protein</fullName>
    </submittedName>
</protein>
<dbReference type="InterPro" id="IPR021313">
    <property type="entry name" value="DUF2909"/>
</dbReference>
<organism evidence="2 3">
    <name type="scientific">SAR92 clade bacterium</name>
    <dbReference type="NCBI Taxonomy" id="2315479"/>
    <lineage>
        <taxon>Bacteria</taxon>
        <taxon>Pseudomonadati</taxon>
        <taxon>Pseudomonadota</taxon>
        <taxon>Gammaproteobacteria</taxon>
        <taxon>Cellvibrionales</taxon>
        <taxon>Porticoccaceae</taxon>
        <taxon>SAR92 clade</taxon>
    </lineage>
</organism>
<evidence type="ECO:0000256" key="1">
    <source>
        <dbReference type="SAM" id="Phobius"/>
    </source>
</evidence>
<dbReference type="EMBL" id="SHBO01000076">
    <property type="protein sequence ID" value="RZO02535.1"/>
    <property type="molecule type" value="Genomic_DNA"/>
</dbReference>
<feature type="transmembrane region" description="Helical" evidence="1">
    <location>
        <begin position="38"/>
        <end position="59"/>
    </location>
</feature>